<feature type="domain" description="Protein kinase" evidence="1">
    <location>
        <begin position="1"/>
        <end position="191"/>
    </location>
</feature>
<dbReference type="SMART" id="SM00220">
    <property type="entry name" value="S_TKc"/>
    <property type="match status" value="1"/>
</dbReference>
<dbReference type="InterPro" id="IPR000719">
    <property type="entry name" value="Prot_kinase_dom"/>
</dbReference>
<dbReference type="EMBL" id="CAJOBS010000824">
    <property type="protein sequence ID" value="CAF4647585.1"/>
    <property type="molecule type" value="Genomic_DNA"/>
</dbReference>
<protein>
    <recommendedName>
        <fullName evidence="1">Protein kinase domain-containing protein</fullName>
    </recommendedName>
</protein>
<dbReference type="InterPro" id="IPR051681">
    <property type="entry name" value="Ser/Thr_Kinases-Pseudokinases"/>
</dbReference>
<comment type="caution">
    <text evidence="2">The sequence shown here is derived from an EMBL/GenBank/DDBJ whole genome shotgun (WGS) entry which is preliminary data.</text>
</comment>
<proteinExistence type="predicted"/>
<name>A0A817T656_9BILA</name>
<reference evidence="2" key="1">
    <citation type="submission" date="2021-02" db="EMBL/GenBank/DDBJ databases">
        <authorList>
            <person name="Nowell W R."/>
        </authorList>
    </citation>
    <scope>NUCLEOTIDE SEQUENCE</scope>
</reference>
<organism evidence="2 4">
    <name type="scientific">Rotaria socialis</name>
    <dbReference type="NCBI Taxonomy" id="392032"/>
    <lineage>
        <taxon>Eukaryota</taxon>
        <taxon>Metazoa</taxon>
        <taxon>Spiralia</taxon>
        <taxon>Gnathifera</taxon>
        <taxon>Rotifera</taxon>
        <taxon>Eurotatoria</taxon>
        <taxon>Bdelloidea</taxon>
        <taxon>Philodinida</taxon>
        <taxon>Philodinidae</taxon>
        <taxon>Rotaria</taxon>
    </lineage>
</organism>
<dbReference type="Gene3D" id="1.10.510.10">
    <property type="entry name" value="Transferase(Phosphotransferase) domain 1"/>
    <property type="match status" value="1"/>
</dbReference>
<evidence type="ECO:0000313" key="3">
    <source>
        <dbReference type="EMBL" id="CAF4647585.1"/>
    </source>
</evidence>
<gene>
    <name evidence="2" type="ORF">KIK155_LOCUS164</name>
    <name evidence="3" type="ORF">TOA249_LOCUS13744</name>
</gene>
<dbReference type="SUPFAM" id="SSF56112">
    <property type="entry name" value="Protein kinase-like (PK-like)"/>
    <property type="match status" value="1"/>
</dbReference>
<dbReference type="PANTHER" id="PTHR44329:SF214">
    <property type="entry name" value="PROTEIN KINASE DOMAIN-CONTAINING PROTEIN"/>
    <property type="match status" value="1"/>
</dbReference>
<dbReference type="InterPro" id="IPR011009">
    <property type="entry name" value="Kinase-like_dom_sf"/>
</dbReference>
<dbReference type="Proteomes" id="UP000663865">
    <property type="component" value="Unassembled WGS sequence"/>
</dbReference>
<dbReference type="GO" id="GO:0005524">
    <property type="term" value="F:ATP binding"/>
    <property type="evidence" value="ECO:0007669"/>
    <property type="project" value="InterPro"/>
</dbReference>
<dbReference type="Pfam" id="PF00069">
    <property type="entry name" value="Pkinase"/>
    <property type="match status" value="1"/>
</dbReference>
<dbReference type="AlphaFoldDB" id="A0A817T656"/>
<sequence>MEYIDGPSLAIALADNSAIIRSLSIRERLEIALGIAKGLGELHLAQVVQRDFKPEDVLLSKQSDGNYIPKIVNFGVSFQFAIALTTSVKGPGGTAGYDAPEVVIDGATPSVASDIYSLAFTLYEQLTAKRIFTGMKPAQILAKFTMRNERPNNWPNDIPAFLADAIQRVWPIEPAQRTSIGEIIHCIRISLDQNQLSCIDMLRETNKLREKIASVQLEDFKPFDLFMLDEFAKRMTIDDCEITQMFIDELPRSLSNK</sequence>
<evidence type="ECO:0000313" key="2">
    <source>
        <dbReference type="EMBL" id="CAF3317525.1"/>
    </source>
</evidence>
<dbReference type="PROSITE" id="PS50011">
    <property type="entry name" value="PROTEIN_KINASE_DOM"/>
    <property type="match status" value="1"/>
</dbReference>
<evidence type="ECO:0000313" key="4">
    <source>
        <dbReference type="Proteomes" id="UP000663865"/>
    </source>
</evidence>
<dbReference type="EMBL" id="CAJNYV010000005">
    <property type="protein sequence ID" value="CAF3317525.1"/>
    <property type="molecule type" value="Genomic_DNA"/>
</dbReference>
<dbReference type="GO" id="GO:0004674">
    <property type="term" value="F:protein serine/threonine kinase activity"/>
    <property type="evidence" value="ECO:0007669"/>
    <property type="project" value="TreeGrafter"/>
</dbReference>
<evidence type="ECO:0000259" key="1">
    <source>
        <dbReference type="PROSITE" id="PS50011"/>
    </source>
</evidence>
<dbReference type="Proteomes" id="UP000663838">
    <property type="component" value="Unassembled WGS sequence"/>
</dbReference>
<dbReference type="PANTHER" id="PTHR44329">
    <property type="entry name" value="SERINE/THREONINE-PROTEIN KINASE TNNI3K-RELATED"/>
    <property type="match status" value="1"/>
</dbReference>
<accession>A0A817T656</accession>